<keyword evidence="2" id="KW-1185">Reference proteome</keyword>
<reference evidence="1 2" key="1">
    <citation type="submission" date="2009-01" db="EMBL/GenBank/DDBJ databases">
        <authorList>
            <person name="Fulton L."/>
            <person name="Clifton S."/>
            <person name="Fulton B."/>
            <person name="Xu J."/>
            <person name="Minx P."/>
            <person name="Pepin K.H."/>
            <person name="Johnson M."/>
            <person name="Bhonagiri V."/>
            <person name="Nash W.E."/>
            <person name="Mardis E.R."/>
            <person name="Wilson R.K."/>
        </authorList>
    </citation>
    <scope>NUCLEOTIDE SEQUENCE [LARGE SCALE GENOMIC DNA]</scope>
    <source>
        <strain evidence="1 2">DSM 5476</strain>
    </source>
</reference>
<evidence type="ECO:0000313" key="2">
    <source>
        <dbReference type="Proteomes" id="UP000003340"/>
    </source>
</evidence>
<proteinExistence type="predicted"/>
<dbReference type="InterPro" id="IPR021377">
    <property type="entry name" value="DUF3006"/>
</dbReference>
<evidence type="ECO:0000313" key="1">
    <source>
        <dbReference type="EMBL" id="EEG29932.1"/>
    </source>
</evidence>
<dbReference type="AlphaFoldDB" id="C0EF30"/>
<dbReference type="Pfam" id="PF11213">
    <property type="entry name" value="DUF3006"/>
    <property type="match status" value="1"/>
</dbReference>
<name>C0EF30_9FIRM</name>
<protein>
    <recommendedName>
        <fullName evidence="3">DUF3006 domain-containing protein</fullName>
    </recommendedName>
</protein>
<dbReference type="EMBL" id="ACEC01000082">
    <property type="protein sequence ID" value="EEG29932.1"/>
    <property type="molecule type" value="Genomic_DNA"/>
</dbReference>
<dbReference type="Proteomes" id="UP000003340">
    <property type="component" value="Unassembled WGS sequence"/>
</dbReference>
<accession>C0EF30</accession>
<reference evidence="1 2" key="2">
    <citation type="submission" date="2009-02" db="EMBL/GenBank/DDBJ databases">
        <title>Draft genome sequence of Clostridium methylpentosum (DSM 5476).</title>
        <authorList>
            <person name="Sudarsanam P."/>
            <person name="Ley R."/>
            <person name="Guruge J."/>
            <person name="Turnbaugh P.J."/>
            <person name="Mahowald M."/>
            <person name="Liep D."/>
            <person name="Gordon J."/>
        </authorList>
    </citation>
    <scope>NUCLEOTIDE SEQUENCE [LARGE SCALE GENOMIC DNA]</scope>
    <source>
        <strain evidence="1 2">DSM 5476</strain>
    </source>
</reference>
<dbReference type="HOGENOM" id="CLU_181623_2_1_9"/>
<evidence type="ECO:0008006" key="3">
    <source>
        <dbReference type="Google" id="ProtNLM"/>
    </source>
</evidence>
<organism evidence="1 2">
    <name type="scientific">[Clostridium] methylpentosum DSM 5476</name>
    <dbReference type="NCBI Taxonomy" id="537013"/>
    <lineage>
        <taxon>Bacteria</taxon>
        <taxon>Bacillati</taxon>
        <taxon>Bacillota</taxon>
        <taxon>Clostridia</taxon>
        <taxon>Eubacteriales</taxon>
        <taxon>Oscillospiraceae</taxon>
        <taxon>Oscillospiraceae incertae sedis</taxon>
    </lineage>
</organism>
<gene>
    <name evidence="1" type="ORF">CLOSTMETH_02469</name>
</gene>
<sequence>MEYLSIDRIEEGIAVCEDNGRRRVELALSQLPDGSKPGDILFFDGTSYQKDAGETERRKQRAAELQKKLFGRK</sequence>
<comment type="caution">
    <text evidence="1">The sequence shown here is derived from an EMBL/GenBank/DDBJ whole genome shotgun (WGS) entry which is preliminary data.</text>
</comment>
<dbReference type="Gene3D" id="6.20.120.50">
    <property type="match status" value="1"/>
</dbReference>
<dbReference type="STRING" id="537013.CLOSTMETH_02469"/>